<evidence type="ECO:0000313" key="6">
    <source>
        <dbReference type="Proteomes" id="UP001501578"/>
    </source>
</evidence>
<evidence type="ECO:0000256" key="2">
    <source>
        <dbReference type="ARBA" id="ARBA00023125"/>
    </source>
</evidence>
<keyword evidence="1" id="KW-0805">Transcription regulation</keyword>
<keyword evidence="6" id="KW-1185">Reference proteome</keyword>
<dbReference type="Proteomes" id="UP001501578">
    <property type="component" value="Unassembled WGS sequence"/>
</dbReference>
<dbReference type="SMART" id="SM00345">
    <property type="entry name" value="HTH_GNTR"/>
    <property type="match status" value="1"/>
</dbReference>
<dbReference type="EMBL" id="BAAAHQ010000004">
    <property type="protein sequence ID" value="GAA0916136.1"/>
    <property type="molecule type" value="Genomic_DNA"/>
</dbReference>
<dbReference type="PROSITE" id="PS50949">
    <property type="entry name" value="HTH_GNTR"/>
    <property type="match status" value="1"/>
</dbReference>
<dbReference type="InterPro" id="IPR036390">
    <property type="entry name" value="WH_DNA-bd_sf"/>
</dbReference>
<comment type="caution">
    <text evidence="5">The sequence shown here is derived from an EMBL/GenBank/DDBJ whole genome shotgun (WGS) entry which is preliminary data.</text>
</comment>
<keyword evidence="2" id="KW-0238">DNA-binding</keyword>
<keyword evidence="3" id="KW-0804">Transcription</keyword>
<gene>
    <name evidence="5" type="ORF">GCM10009560_11070</name>
</gene>
<dbReference type="CDD" id="cd07377">
    <property type="entry name" value="WHTH_GntR"/>
    <property type="match status" value="1"/>
</dbReference>
<dbReference type="InterPro" id="IPR036388">
    <property type="entry name" value="WH-like_DNA-bd_sf"/>
</dbReference>
<dbReference type="PRINTS" id="PR00035">
    <property type="entry name" value="HTHGNTR"/>
</dbReference>
<dbReference type="SUPFAM" id="SSF46785">
    <property type="entry name" value="Winged helix' DNA-binding domain"/>
    <property type="match status" value="1"/>
</dbReference>
<dbReference type="InterPro" id="IPR050679">
    <property type="entry name" value="Bact_HTH_transcr_reg"/>
</dbReference>
<accession>A0ABP3ZAE3</accession>
<dbReference type="Gene3D" id="1.10.10.10">
    <property type="entry name" value="Winged helix-like DNA-binding domain superfamily/Winged helix DNA-binding domain"/>
    <property type="match status" value="1"/>
</dbReference>
<feature type="domain" description="HTH gntR-type" evidence="4">
    <location>
        <begin position="27"/>
        <end position="95"/>
    </location>
</feature>
<dbReference type="Pfam" id="PF00392">
    <property type="entry name" value="GntR"/>
    <property type="match status" value="1"/>
</dbReference>
<evidence type="ECO:0000313" key="5">
    <source>
        <dbReference type="EMBL" id="GAA0916136.1"/>
    </source>
</evidence>
<evidence type="ECO:0000256" key="3">
    <source>
        <dbReference type="ARBA" id="ARBA00023163"/>
    </source>
</evidence>
<organism evidence="5 6">
    <name type="scientific">Nonomuraea longicatena</name>
    <dbReference type="NCBI Taxonomy" id="83682"/>
    <lineage>
        <taxon>Bacteria</taxon>
        <taxon>Bacillati</taxon>
        <taxon>Actinomycetota</taxon>
        <taxon>Actinomycetes</taxon>
        <taxon>Streptosporangiales</taxon>
        <taxon>Streptosporangiaceae</taxon>
        <taxon>Nonomuraea</taxon>
    </lineage>
</organism>
<sequence length="103" mass="11530">MAADSGYLKVIADVYGDLVTIEWRSNQPKWVQIASVIKDRIRSGIYAVDEPIASEHVIVQEFGVSRPTARKVLVRLREEGVVYPVRGLGTFARSPDQWASTEN</sequence>
<proteinExistence type="predicted"/>
<reference evidence="6" key="1">
    <citation type="journal article" date="2019" name="Int. J. Syst. Evol. Microbiol.">
        <title>The Global Catalogue of Microorganisms (GCM) 10K type strain sequencing project: providing services to taxonomists for standard genome sequencing and annotation.</title>
        <authorList>
            <consortium name="The Broad Institute Genomics Platform"/>
            <consortium name="The Broad Institute Genome Sequencing Center for Infectious Disease"/>
            <person name="Wu L."/>
            <person name="Ma J."/>
        </authorList>
    </citation>
    <scope>NUCLEOTIDE SEQUENCE [LARGE SCALE GENOMIC DNA]</scope>
    <source>
        <strain evidence="6">JCM 11136</strain>
    </source>
</reference>
<evidence type="ECO:0000259" key="4">
    <source>
        <dbReference type="PROSITE" id="PS50949"/>
    </source>
</evidence>
<dbReference type="InterPro" id="IPR000524">
    <property type="entry name" value="Tscrpt_reg_HTH_GntR"/>
</dbReference>
<evidence type="ECO:0000256" key="1">
    <source>
        <dbReference type="ARBA" id="ARBA00023015"/>
    </source>
</evidence>
<dbReference type="RefSeq" id="WP_343948599.1">
    <property type="nucleotide sequence ID" value="NZ_BAAAHQ010000004.1"/>
</dbReference>
<dbReference type="PANTHER" id="PTHR44846:SF1">
    <property type="entry name" value="MANNOSYL-D-GLYCERATE TRANSPORT_METABOLISM SYSTEM REPRESSOR MNGR-RELATED"/>
    <property type="match status" value="1"/>
</dbReference>
<name>A0ABP3ZAE3_9ACTN</name>
<protein>
    <recommendedName>
        <fullName evidence="4">HTH gntR-type domain-containing protein</fullName>
    </recommendedName>
</protein>
<dbReference type="PANTHER" id="PTHR44846">
    <property type="entry name" value="MANNOSYL-D-GLYCERATE TRANSPORT/METABOLISM SYSTEM REPRESSOR MNGR-RELATED"/>
    <property type="match status" value="1"/>
</dbReference>